<evidence type="ECO:0000313" key="5">
    <source>
        <dbReference type="EMBL" id="MET9844917.1"/>
    </source>
</evidence>
<dbReference type="RefSeq" id="WP_355395292.1">
    <property type="nucleotide sequence ID" value="NZ_JBEGHN010000012.1"/>
</dbReference>
<dbReference type="Proteomes" id="UP001550210">
    <property type="component" value="Unassembled WGS sequence"/>
</dbReference>
<dbReference type="Pfam" id="PF00975">
    <property type="entry name" value="Thioesterase"/>
    <property type="match status" value="1"/>
</dbReference>
<dbReference type="PANTHER" id="PTHR11487:SF0">
    <property type="entry name" value="S-ACYL FATTY ACID SYNTHASE THIOESTERASE, MEDIUM CHAIN"/>
    <property type="match status" value="1"/>
</dbReference>
<organism evidence="5 6">
    <name type="scientific">Streptomyces ossamyceticus</name>
    <dbReference type="NCBI Taxonomy" id="249581"/>
    <lineage>
        <taxon>Bacteria</taxon>
        <taxon>Bacillati</taxon>
        <taxon>Actinomycetota</taxon>
        <taxon>Actinomycetes</taxon>
        <taxon>Kitasatosporales</taxon>
        <taxon>Streptomycetaceae</taxon>
        <taxon>Streptomyces</taxon>
    </lineage>
</organism>
<keyword evidence="6" id="KW-1185">Reference proteome</keyword>
<evidence type="ECO:0000313" key="6">
    <source>
        <dbReference type="Proteomes" id="UP001550210"/>
    </source>
</evidence>
<dbReference type="GO" id="GO:0016787">
    <property type="term" value="F:hydrolase activity"/>
    <property type="evidence" value="ECO:0007669"/>
    <property type="project" value="UniProtKB-KW"/>
</dbReference>
<dbReference type="SUPFAM" id="SSF53474">
    <property type="entry name" value="alpha/beta-Hydrolases"/>
    <property type="match status" value="1"/>
</dbReference>
<dbReference type="InterPro" id="IPR020802">
    <property type="entry name" value="TesA-like"/>
</dbReference>
<name>A0ABV2UTP1_9ACTN</name>
<evidence type="ECO:0000259" key="4">
    <source>
        <dbReference type="SMART" id="SM00824"/>
    </source>
</evidence>
<protein>
    <submittedName>
        <fullName evidence="5">Alpha/beta fold hydrolase</fullName>
    </submittedName>
</protein>
<feature type="region of interest" description="Disordered" evidence="3">
    <location>
        <begin position="253"/>
        <end position="275"/>
    </location>
</feature>
<evidence type="ECO:0000256" key="3">
    <source>
        <dbReference type="SAM" id="MobiDB-lite"/>
    </source>
</evidence>
<dbReference type="InterPro" id="IPR029058">
    <property type="entry name" value="AB_hydrolase_fold"/>
</dbReference>
<dbReference type="Gene3D" id="3.40.50.1820">
    <property type="entry name" value="alpha/beta hydrolase"/>
    <property type="match status" value="1"/>
</dbReference>
<evidence type="ECO:0000256" key="2">
    <source>
        <dbReference type="ARBA" id="ARBA00022801"/>
    </source>
</evidence>
<comment type="similarity">
    <text evidence="1">Belongs to the thioesterase family.</text>
</comment>
<accession>A0ABV2UTP1</accession>
<keyword evidence="2 5" id="KW-0378">Hydrolase</keyword>
<dbReference type="EMBL" id="JBEXPZ010000011">
    <property type="protein sequence ID" value="MET9844917.1"/>
    <property type="molecule type" value="Genomic_DNA"/>
</dbReference>
<feature type="domain" description="Thioesterase TesA-like" evidence="4">
    <location>
        <begin position="27"/>
        <end position="250"/>
    </location>
</feature>
<reference evidence="5 6" key="1">
    <citation type="submission" date="2024-06" db="EMBL/GenBank/DDBJ databases">
        <title>The Natural Products Discovery Center: Release of the First 8490 Sequenced Strains for Exploring Actinobacteria Biosynthetic Diversity.</title>
        <authorList>
            <person name="Kalkreuter E."/>
            <person name="Kautsar S.A."/>
            <person name="Yang D."/>
            <person name="Bader C.D."/>
            <person name="Teijaro C.N."/>
            <person name="Fluegel L."/>
            <person name="Davis C.M."/>
            <person name="Simpson J.R."/>
            <person name="Lauterbach L."/>
            <person name="Steele A.D."/>
            <person name="Gui C."/>
            <person name="Meng S."/>
            <person name="Li G."/>
            <person name="Viehrig K."/>
            <person name="Ye F."/>
            <person name="Su P."/>
            <person name="Kiefer A.F."/>
            <person name="Nichols A."/>
            <person name="Cepeda A.J."/>
            <person name="Yan W."/>
            <person name="Fan B."/>
            <person name="Jiang Y."/>
            <person name="Adhikari A."/>
            <person name="Zheng C.-J."/>
            <person name="Schuster L."/>
            <person name="Cowan T.M."/>
            <person name="Smanski M.J."/>
            <person name="Chevrette M.G."/>
            <person name="De Carvalho L.P.S."/>
            <person name="Shen B."/>
        </authorList>
    </citation>
    <scope>NUCLEOTIDE SEQUENCE [LARGE SCALE GENOMIC DNA]</scope>
    <source>
        <strain evidence="5 6">NPDC006434</strain>
    </source>
</reference>
<dbReference type="InterPro" id="IPR012223">
    <property type="entry name" value="TEII"/>
</dbReference>
<dbReference type="PANTHER" id="PTHR11487">
    <property type="entry name" value="THIOESTERASE"/>
    <property type="match status" value="1"/>
</dbReference>
<comment type="caution">
    <text evidence="5">The sequence shown here is derived from an EMBL/GenBank/DDBJ whole genome shotgun (WGS) entry which is preliminary data.</text>
</comment>
<evidence type="ECO:0000256" key="1">
    <source>
        <dbReference type="ARBA" id="ARBA00007169"/>
    </source>
</evidence>
<dbReference type="InterPro" id="IPR001031">
    <property type="entry name" value="Thioesterase"/>
</dbReference>
<gene>
    <name evidence="5" type="ORF">ABZZ21_10110</name>
</gene>
<sequence length="275" mass="29771">MTDHPDLLVETPWIWRARRPRARTRLICFPHAGAGAGAYGEWARLLPAEVELAAVQLPGRQNRIAEDPVTEVGPLVKVLTQALRPYLDGDFAFFGHSGGAALAYEVAKALREKGGPRPSRLFLSAQPAPGTVGRIPVMHTLSDEELGAEVVRLGGIEPEIAEDEEVMEGLLPTLRADFTLWERHRVEPGEPLDTPITVLSGDADPRAPKDTLYGWAAHTTGAFHTRFYPGGHFYFLHDPTELVAHLGQVLTGQVPTGPSHAGSSRPAPELAGSAR</sequence>
<dbReference type="SMART" id="SM00824">
    <property type="entry name" value="PKS_TE"/>
    <property type="match status" value="1"/>
</dbReference>
<proteinExistence type="inferred from homology"/>